<feature type="compositionally biased region" description="Low complexity" evidence="1">
    <location>
        <begin position="101"/>
        <end position="123"/>
    </location>
</feature>
<evidence type="ECO:0000313" key="2">
    <source>
        <dbReference type="EMBL" id="MFC6646580.1"/>
    </source>
</evidence>
<protein>
    <submittedName>
        <fullName evidence="2">Uncharacterized protein</fullName>
    </submittedName>
</protein>
<evidence type="ECO:0000256" key="1">
    <source>
        <dbReference type="SAM" id="MobiDB-lite"/>
    </source>
</evidence>
<organism evidence="2 3">
    <name type="scientific">Granulicella cerasi</name>
    <dbReference type="NCBI Taxonomy" id="741063"/>
    <lineage>
        <taxon>Bacteria</taxon>
        <taxon>Pseudomonadati</taxon>
        <taxon>Acidobacteriota</taxon>
        <taxon>Terriglobia</taxon>
        <taxon>Terriglobales</taxon>
        <taxon>Acidobacteriaceae</taxon>
        <taxon>Granulicella</taxon>
    </lineage>
</organism>
<comment type="caution">
    <text evidence="2">The sequence shown here is derived from an EMBL/GenBank/DDBJ whole genome shotgun (WGS) entry which is preliminary data.</text>
</comment>
<dbReference type="Proteomes" id="UP001596391">
    <property type="component" value="Unassembled WGS sequence"/>
</dbReference>
<sequence>MELHGGASIADVVLTPDIRFSMATPGHYDLRIRVTRSGDTCVENRGKEAPVLMLSSAFGDATYRILPDQHVLFEHGNLREVVDKERSSCGCPNSAPPQQLAANATPAQRAAAAHPFPEAESQG</sequence>
<name>A0ABW1ZDT8_9BACT</name>
<dbReference type="RefSeq" id="WP_390235557.1">
    <property type="nucleotide sequence ID" value="NZ_JBHSWI010000001.1"/>
</dbReference>
<feature type="region of interest" description="Disordered" evidence="1">
    <location>
        <begin position="86"/>
        <end position="123"/>
    </location>
</feature>
<keyword evidence="3" id="KW-1185">Reference proteome</keyword>
<accession>A0ABW1ZDT8</accession>
<proteinExistence type="predicted"/>
<evidence type="ECO:0000313" key="3">
    <source>
        <dbReference type="Proteomes" id="UP001596391"/>
    </source>
</evidence>
<gene>
    <name evidence="2" type="ORF">ACFQBQ_13490</name>
</gene>
<dbReference type="EMBL" id="JBHSWI010000001">
    <property type="protein sequence ID" value="MFC6646580.1"/>
    <property type="molecule type" value="Genomic_DNA"/>
</dbReference>
<reference evidence="3" key="1">
    <citation type="journal article" date="2019" name="Int. J. Syst. Evol. Microbiol.">
        <title>The Global Catalogue of Microorganisms (GCM) 10K type strain sequencing project: providing services to taxonomists for standard genome sequencing and annotation.</title>
        <authorList>
            <consortium name="The Broad Institute Genomics Platform"/>
            <consortium name="The Broad Institute Genome Sequencing Center for Infectious Disease"/>
            <person name="Wu L."/>
            <person name="Ma J."/>
        </authorList>
    </citation>
    <scope>NUCLEOTIDE SEQUENCE [LARGE SCALE GENOMIC DNA]</scope>
    <source>
        <strain evidence="3">CGMCC 1.16026</strain>
    </source>
</reference>